<comment type="caution">
    <text evidence="1">The sequence shown here is derived from an EMBL/GenBank/DDBJ whole genome shotgun (WGS) entry which is preliminary data.</text>
</comment>
<dbReference type="OrthoDB" id="409556at2759"/>
<reference evidence="1" key="1">
    <citation type="submission" date="2021-02" db="EMBL/GenBank/DDBJ databases">
        <authorList>
            <person name="Dougan E. K."/>
            <person name="Rhodes N."/>
            <person name="Thang M."/>
            <person name="Chan C."/>
        </authorList>
    </citation>
    <scope>NUCLEOTIDE SEQUENCE</scope>
</reference>
<gene>
    <name evidence="1" type="ORF">SNEC2469_LOCUS31441</name>
</gene>
<proteinExistence type="predicted"/>
<name>A0A813BQS6_9DINO</name>
<keyword evidence="2" id="KW-1185">Reference proteome</keyword>
<dbReference type="EMBL" id="CAJNJA010076200">
    <property type="protein sequence ID" value="CAE7917126.1"/>
    <property type="molecule type" value="Genomic_DNA"/>
</dbReference>
<evidence type="ECO:0000313" key="2">
    <source>
        <dbReference type="Proteomes" id="UP000601435"/>
    </source>
</evidence>
<protein>
    <submittedName>
        <fullName evidence="1">Uncharacterized protein</fullName>
    </submittedName>
</protein>
<accession>A0A813BQS6</accession>
<dbReference type="AlphaFoldDB" id="A0A813BQS6"/>
<dbReference type="Proteomes" id="UP000601435">
    <property type="component" value="Unassembled WGS sequence"/>
</dbReference>
<sequence>MSPDLQRQIHDLAFNDTGLPRASVAPTAERLETWCKQHSWKVCALCGSVQPQHLKEADLRDKAPTALAKCKNCSKPEAAQIWVPSVEEVPGPLRGLSRPMLLALRPLDIDCGPEWKADYGYYFHSAMIRLSWSEMDVLEKIHTLDNNGRKKAKKAFNFLMASDDSSYRTFVLRHRRFLREHPWADGDRRKRPLRFIEEDAIECCLWPHLYWDRRLCETSARLADVRRQSRAQAACTGTNDAGDHELVQFVFDLFVWSDVGGKKGALRGVPMWQMEQLGRQRLGLAGPEALHLAHLLTELFREWVCGGGRKFGEASSNWKTSFFGGHRGDGSKIRVNFVGRLEFQDGTRREVTQDYHGRAAVHLHGLVFAEEVGPAQLHTKVVAVVPPEGDPLRGYVLGGQAGRTGSG</sequence>
<organism evidence="1 2">
    <name type="scientific">Symbiodinium necroappetens</name>
    <dbReference type="NCBI Taxonomy" id="1628268"/>
    <lineage>
        <taxon>Eukaryota</taxon>
        <taxon>Sar</taxon>
        <taxon>Alveolata</taxon>
        <taxon>Dinophyceae</taxon>
        <taxon>Suessiales</taxon>
        <taxon>Symbiodiniaceae</taxon>
        <taxon>Symbiodinium</taxon>
    </lineage>
</organism>
<feature type="non-terminal residue" evidence="1">
    <location>
        <position position="407"/>
    </location>
</feature>
<evidence type="ECO:0000313" key="1">
    <source>
        <dbReference type="EMBL" id="CAE7917126.1"/>
    </source>
</evidence>